<reference evidence="1 4" key="1">
    <citation type="journal article" date="2017" name="Clin. Infect. Dis.">
        <title>Increased Risk for Meningococcal Disease among Men who have Sex with Men in the United States, 2012-2015.</title>
        <authorList>
            <person name="Folaranmi T.A."/>
            <person name="Kretz C.B."/>
            <person name="Kamiya H."/>
            <person name="MacNeil J.R."/>
            <person name="Whaley M.J."/>
            <person name="Blain A."/>
            <person name="Antwi M."/>
            <person name="Dorsinville M."/>
            <person name="Pacilli M."/>
            <person name="Smith S."/>
            <person name="Civen R."/>
            <person name="Ngo V."/>
            <person name="Winter K."/>
            <person name="Harriman K."/>
            <person name="Wang X."/>
            <person name="Bowen V.B."/>
            <person name="Patel M."/>
            <person name="Martin S."/>
            <person name="Misegades L."/>
            <person name="Meyer S.A."/>
        </authorList>
    </citation>
    <scope>NUCLEOTIDE SEQUENCE [LARGE SCALE GENOMIC DNA]</scope>
    <source>
        <strain evidence="1 4">M26503</strain>
    </source>
</reference>
<dbReference type="EMBL" id="NTLY01000002">
    <property type="protein sequence ID" value="PBJ87795.1"/>
    <property type="molecule type" value="Genomic_DNA"/>
</dbReference>
<comment type="caution">
    <text evidence="3">The sequence shown here is derived from an EMBL/GenBank/DDBJ whole genome shotgun (WGS) entry which is preliminary data.</text>
</comment>
<accession>A0A1R1MZ15</accession>
<dbReference type="EMBL" id="NVYQ01000017">
    <property type="protein sequence ID" value="RGB18881.1"/>
    <property type="molecule type" value="Genomic_DNA"/>
</dbReference>
<dbReference type="EMBL" id="NWZY01000038">
    <property type="protein sequence ID" value="RQK76793.1"/>
    <property type="molecule type" value="Genomic_DNA"/>
</dbReference>
<sequence>MSHQVYKINQTCLTKFSCLSNLSAYLLPNIQNTSQAVIYCIPTQQTADTQFQPKGNAPNE</sequence>
<evidence type="ECO:0000313" key="4">
    <source>
        <dbReference type="Proteomes" id="UP000217930"/>
    </source>
</evidence>
<protein>
    <submittedName>
        <fullName evidence="3">Uncharacterized protein</fullName>
    </submittedName>
</protein>
<dbReference type="Proteomes" id="UP000217930">
    <property type="component" value="Unassembled WGS sequence"/>
</dbReference>
<reference evidence="1" key="4">
    <citation type="submission" date="2017-09" db="EMBL/GenBank/DDBJ databases">
        <authorList>
            <person name="Kretz C."/>
            <person name="Retchless A."/>
            <person name="Wang X."/>
        </authorList>
    </citation>
    <scope>NUCLEOTIDE SEQUENCE</scope>
    <source>
        <strain evidence="1">M26503</strain>
    </source>
</reference>
<proteinExistence type="predicted"/>
<organism evidence="3 6">
    <name type="scientific">Neisseria meningitidis</name>
    <dbReference type="NCBI Taxonomy" id="487"/>
    <lineage>
        <taxon>Bacteria</taxon>
        <taxon>Pseudomonadati</taxon>
        <taxon>Pseudomonadota</taxon>
        <taxon>Betaproteobacteria</taxon>
        <taxon>Neisseriales</taxon>
        <taxon>Neisseriaceae</taxon>
        <taxon>Neisseria</taxon>
    </lineage>
</organism>
<dbReference type="Proteomes" id="UP000260504">
    <property type="component" value="Unassembled WGS sequence"/>
</dbReference>
<evidence type="ECO:0000313" key="1">
    <source>
        <dbReference type="EMBL" id="PBJ87795.1"/>
    </source>
</evidence>
<dbReference type="AlphaFoldDB" id="A0A1R1MZ15"/>
<reference evidence="2 5" key="2">
    <citation type="submission" date="2017-08" db="EMBL/GenBank/DDBJ databases">
        <title>Meningococcal Conjunctivitis and Endemic Carriage at a Military Recruit Training Center.</title>
        <authorList>
            <person name="Bobb A.J."/>
            <person name="Galac M.R."/>
            <person name="Snesrud E."/>
            <person name="Clagett C.D."/>
        </authorList>
    </citation>
    <scope>NUCLEOTIDE SEQUENCE [LARGE SCALE GENOMIC DNA]</scope>
    <source>
        <strain evidence="2 5">MRSN431200</strain>
    </source>
</reference>
<evidence type="ECO:0000313" key="5">
    <source>
        <dbReference type="Proteomes" id="UP000260504"/>
    </source>
</evidence>
<name>A0A1R1MZ15_NEIME</name>
<gene>
    <name evidence="2" type="ORF">CIJ84_01415</name>
    <name evidence="1" type="ORF">CNQ34_07925</name>
    <name evidence="3" type="ORF">COH52_10980</name>
</gene>
<evidence type="ECO:0000313" key="3">
    <source>
        <dbReference type="EMBL" id="RQK76793.1"/>
    </source>
</evidence>
<evidence type="ECO:0000313" key="2">
    <source>
        <dbReference type="EMBL" id="RGB18881.1"/>
    </source>
</evidence>
<evidence type="ECO:0000313" key="6">
    <source>
        <dbReference type="Proteomes" id="UP000283666"/>
    </source>
</evidence>
<reference evidence="3 6" key="3">
    <citation type="submission" date="2017-09" db="EMBL/GenBank/DDBJ databases">
        <title>Phenotypic and genotypic characterization of Colombian isolates of Neisseria meningitidis recovered from invasive disease.</title>
        <authorList>
            <person name="Duarte C."/>
            <person name="Gabastou J.M."/>
            <person name="Moreno J."/>
        </authorList>
    </citation>
    <scope>NUCLEOTIDE SEQUENCE [LARGE SCALE GENOMIC DNA]</scope>
    <source>
        <strain evidence="3 6">INS-Nm1012</strain>
    </source>
</reference>
<dbReference type="Proteomes" id="UP000283666">
    <property type="component" value="Unassembled WGS sequence"/>
</dbReference>